<organism evidence="1">
    <name type="scientific">Spironucleus salmonicida</name>
    <dbReference type="NCBI Taxonomy" id="348837"/>
    <lineage>
        <taxon>Eukaryota</taxon>
        <taxon>Metamonada</taxon>
        <taxon>Diplomonadida</taxon>
        <taxon>Hexamitidae</taxon>
        <taxon>Hexamitinae</taxon>
        <taxon>Spironucleus</taxon>
    </lineage>
</organism>
<dbReference type="VEuPathDB" id="GiardiaDB:SS50377_21432"/>
<gene>
    <name evidence="1" type="ORF">SS50377_17379</name>
</gene>
<reference evidence="1" key="1">
    <citation type="journal article" date="2014" name="PLoS Genet.">
        <title>The Genome of Spironucleus salmonicida Highlights a Fish Pathogen Adapted to Fluctuating Environments.</title>
        <authorList>
            <person name="Xu F."/>
            <person name="Jerlstrom-Hultqvist J."/>
            <person name="Einarsson E."/>
            <person name="Astvaldsson A."/>
            <person name="Svard S.G."/>
            <person name="Andersson J.O."/>
        </authorList>
    </citation>
    <scope>NUCLEOTIDE SEQUENCE</scope>
</reference>
<name>V6LEQ8_9EUKA</name>
<dbReference type="AlphaFoldDB" id="V6LEQ8"/>
<sequence length="157" mass="18295">MITGTIGRIVVDSSYVATGQGIYFKKKARFSAIPVLIATSCIHDLQYCDINPLYFNLVGLMKQQVPQNLLYPSIKYQSYFSVQLKLDFQDPHFYSKFIIYNNIQYLNKFQQRIAIDRQFTKTSAMLKNYISNIFDQYGEPKYGELYVFLGLKTPTYT</sequence>
<dbReference type="EMBL" id="KI546148">
    <property type="protein sequence ID" value="EST42982.1"/>
    <property type="molecule type" value="Genomic_DNA"/>
</dbReference>
<evidence type="ECO:0000313" key="1">
    <source>
        <dbReference type="EMBL" id="EST42982.1"/>
    </source>
</evidence>
<accession>V6LEQ8</accession>
<protein>
    <submittedName>
        <fullName evidence="1">Uncharacterized protein</fullName>
    </submittedName>
</protein>
<proteinExistence type="predicted"/>